<keyword evidence="1" id="KW-1133">Transmembrane helix</keyword>
<accession>A0A645HTR3</accession>
<gene>
    <name evidence="2" type="ORF">SDC9_189143</name>
</gene>
<reference evidence="2" key="1">
    <citation type="submission" date="2019-08" db="EMBL/GenBank/DDBJ databases">
        <authorList>
            <person name="Kucharzyk K."/>
            <person name="Murdoch R.W."/>
            <person name="Higgins S."/>
            <person name="Loffler F."/>
        </authorList>
    </citation>
    <scope>NUCLEOTIDE SEQUENCE</scope>
</reference>
<feature type="transmembrane region" description="Helical" evidence="1">
    <location>
        <begin position="134"/>
        <end position="153"/>
    </location>
</feature>
<name>A0A645HTR3_9ZZZZ</name>
<comment type="caution">
    <text evidence="2">The sequence shown here is derived from an EMBL/GenBank/DDBJ whole genome shotgun (WGS) entry which is preliminary data.</text>
</comment>
<dbReference type="AlphaFoldDB" id="A0A645HTR3"/>
<evidence type="ECO:0000256" key="1">
    <source>
        <dbReference type="SAM" id="Phobius"/>
    </source>
</evidence>
<keyword evidence="1" id="KW-0812">Transmembrane</keyword>
<keyword evidence="1" id="KW-0472">Membrane</keyword>
<protein>
    <submittedName>
        <fullName evidence="2">Uncharacterized protein</fullName>
    </submittedName>
</protein>
<organism evidence="2">
    <name type="scientific">bioreactor metagenome</name>
    <dbReference type="NCBI Taxonomy" id="1076179"/>
    <lineage>
        <taxon>unclassified sequences</taxon>
        <taxon>metagenomes</taxon>
        <taxon>ecological metagenomes</taxon>
    </lineage>
</organism>
<proteinExistence type="predicted"/>
<evidence type="ECO:0000313" key="2">
    <source>
        <dbReference type="EMBL" id="MPN41589.1"/>
    </source>
</evidence>
<sequence>MWLQISSQTALSDEQKSFLAESRLAVIDRSLILGQANAKELLESEQLLLGQVPQVYFLHLRWFFPDQEWTEESEWQYELHWRFSCPEQSLEDLVSSPAAAVSASSEEEQSDSTTKTLALTAPDSFTSMVVTKKTAIFIFIGSIFSFLFLFALLQWKRLRKQKKPH</sequence>
<dbReference type="EMBL" id="VSSQ01098743">
    <property type="protein sequence ID" value="MPN41589.1"/>
    <property type="molecule type" value="Genomic_DNA"/>
</dbReference>